<dbReference type="Proteomes" id="UP001162001">
    <property type="component" value="Segment"/>
</dbReference>
<dbReference type="EMBL" id="MT418680">
    <property type="protein sequence ID" value="QKF94617.1"/>
    <property type="molecule type" value="Genomic_DNA"/>
</dbReference>
<evidence type="ECO:0000313" key="1">
    <source>
        <dbReference type="EMBL" id="QKF94617.1"/>
    </source>
</evidence>
<organism evidence="1 2">
    <name type="scientific">Fadolivirus FV1/VV64</name>
    <dbReference type="NCBI Taxonomy" id="3070911"/>
    <lineage>
        <taxon>Viruses</taxon>
        <taxon>Varidnaviria</taxon>
        <taxon>Bamfordvirae</taxon>
        <taxon>Nucleocytoviricota</taxon>
        <taxon>Megaviricetes</taxon>
        <taxon>Imitervirales</taxon>
        <taxon>Mimiviridae</taxon>
        <taxon>Klosneuvirinae</taxon>
        <taxon>Fadolivirus</taxon>
        <taxon>Fadolivirus algeromassiliense</taxon>
    </lineage>
</organism>
<proteinExistence type="predicted"/>
<keyword evidence="2" id="KW-1185">Reference proteome</keyword>
<name>A0A7D3V952_9VIRU</name>
<protein>
    <submittedName>
        <fullName evidence="1">Uncharacterized protein</fullName>
    </submittedName>
</protein>
<gene>
    <name evidence="1" type="ORF">Fadolivirus_1_1159</name>
</gene>
<accession>A0A7D3V952</accession>
<reference evidence="1 2" key="1">
    <citation type="submission" date="2020-04" db="EMBL/GenBank/DDBJ databases">
        <title>Advantages and limits of metagenomic assembly and binning of a giant virus.</title>
        <authorList>
            <person name="Schulz F."/>
            <person name="Andreani J."/>
            <person name="Francis R."/>
            <person name="Boudjemaa H."/>
            <person name="Bou Khalil J.Y."/>
            <person name="Lee J."/>
            <person name="La Scola B."/>
            <person name="Woyke T."/>
        </authorList>
    </citation>
    <scope>NUCLEOTIDE SEQUENCE [LARGE SCALE GENOMIC DNA]</scope>
    <source>
        <strain evidence="1 2">FV1/VV64</strain>
    </source>
</reference>
<evidence type="ECO:0000313" key="2">
    <source>
        <dbReference type="Proteomes" id="UP001162001"/>
    </source>
</evidence>
<sequence length="74" mass="9288">MSQISKDPDYNKKYYIENRSKWYEYEDCKICGSRYNRSTKYNHFKSMKHKKCEQIMKEKDDKIKELEKELYKEN</sequence>